<dbReference type="AlphaFoldDB" id="A0AAN7XY15"/>
<keyword evidence="1" id="KW-0175">Coiled coil</keyword>
<protein>
    <submittedName>
        <fullName evidence="3">Uncharacterized protein</fullName>
    </submittedName>
</protein>
<evidence type="ECO:0000256" key="1">
    <source>
        <dbReference type="SAM" id="Coils"/>
    </source>
</evidence>
<feature type="compositionally biased region" description="Polar residues" evidence="2">
    <location>
        <begin position="184"/>
        <end position="202"/>
    </location>
</feature>
<feature type="compositionally biased region" description="Basic and acidic residues" evidence="2">
    <location>
        <begin position="1"/>
        <end position="13"/>
    </location>
</feature>
<feature type="region of interest" description="Disordered" evidence="2">
    <location>
        <begin position="131"/>
        <end position="235"/>
    </location>
</feature>
<reference evidence="3 4" key="1">
    <citation type="journal article" date="2023" name="Genes (Basel)">
        <title>Chromosome-Level Genome Assembly and Circadian Gene Repertoire of the Patagonia Blennie Eleginops maclovinus-The Closest Ancestral Proxy of Antarctic Cryonotothenioids.</title>
        <authorList>
            <person name="Cheng C.C."/>
            <person name="Rivera-Colon A.G."/>
            <person name="Minhas B.F."/>
            <person name="Wilson L."/>
            <person name="Rayamajhi N."/>
            <person name="Vargas-Chacoff L."/>
            <person name="Catchen J.M."/>
        </authorList>
    </citation>
    <scope>NUCLEOTIDE SEQUENCE [LARGE SCALE GENOMIC DNA]</scope>
    <source>
        <strain evidence="3">JMC-PN-2008</strain>
    </source>
</reference>
<accession>A0AAN7XY15</accession>
<feature type="coiled-coil region" evidence="1">
    <location>
        <begin position="38"/>
        <end position="99"/>
    </location>
</feature>
<dbReference type="Proteomes" id="UP001346869">
    <property type="component" value="Unassembled WGS sequence"/>
</dbReference>
<dbReference type="EMBL" id="JAUZQC010000007">
    <property type="protein sequence ID" value="KAK5868744.1"/>
    <property type="molecule type" value="Genomic_DNA"/>
</dbReference>
<proteinExistence type="predicted"/>
<evidence type="ECO:0000256" key="2">
    <source>
        <dbReference type="SAM" id="MobiDB-lite"/>
    </source>
</evidence>
<organism evidence="3 4">
    <name type="scientific">Eleginops maclovinus</name>
    <name type="common">Patagonian blennie</name>
    <name type="synonym">Eleginus maclovinus</name>
    <dbReference type="NCBI Taxonomy" id="56733"/>
    <lineage>
        <taxon>Eukaryota</taxon>
        <taxon>Metazoa</taxon>
        <taxon>Chordata</taxon>
        <taxon>Craniata</taxon>
        <taxon>Vertebrata</taxon>
        <taxon>Euteleostomi</taxon>
        <taxon>Actinopterygii</taxon>
        <taxon>Neopterygii</taxon>
        <taxon>Teleostei</taxon>
        <taxon>Neoteleostei</taxon>
        <taxon>Acanthomorphata</taxon>
        <taxon>Eupercaria</taxon>
        <taxon>Perciformes</taxon>
        <taxon>Notothenioidei</taxon>
        <taxon>Eleginopidae</taxon>
        <taxon>Eleginops</taxon>
    </lineage>
</organism>
<evidence type="ECO:0000313" key="3">
    <source>
        <dbReference type="EMBL" id="KAK5868744.1"/>
    </source>
</evidence>
<evidence type="ECO:0000313" key="4">
    <source>
        <dbReference type="Proteomes" id="UP001346869"/>
    </source>
</evidence>
<keyword evidence="4" id="KW-1185">Reference proteome</keyword>
<name>A0AAN7XY15_ELEMC</name>
<comment type="caution">
    <text evidence="3">The sequence shown here is derived from an EMBL/GenBank/DDBJ whole genome shotgun (WGS) entry which is preliminary data.</text>
</comment>
<sequence length="267" mass="29214">MAERMSEKAENVSHKSRTSRLSSSSAAVKARAAAQAAKVRAEFAVKEARLKVEKAEKEAELQLGKAKLEAELSALEQQKEAAAAEAQAEALEAAEYRENSVKSGSSSHEVLQEEIVTRTKEYVAAQTELHRASIPVSHPDQAHDAAMSEESYITWHPLSAIGPNEDDVHEQGEAPSRPPGHSKPLSQSAPHTGNQTIPNQDSGRPEVPKKAHFPQKPALNAMTPPYFPSYVPPTSRVAPETEHLARYLARRDLVSTSLYQFDDKPEN</sequence>
<gene>
    <name evidence="3" type="ORF">PBY51_009734</name>
</gene>
<reference evidence="3 4" key="2">
    <citation type="journal article" date="2023" name="Mol. Biol. Evol.">
        <title>Genomics of Secondarily Temperate Adaptation in the Only Non-Antarctic Icefish.</title>
        <authorList>
            <person name="Rivera-Colon A.G."/>
            <person name="Rayamajhi N."/>
            <person name="Minhas B.F."/>
            <person name="Madrigal G."/>
            <person name="Bilyk K.T."/>
            <person name="Yoon V."/>
            <person name="Hune M."/>
            <person name="Gregory S."/>
            <person name="Cheng C.H.C."/>
            <person name="Catchen J.M."/>
        </authorList>
    </citation>
    <scope>NUCLEOTIDE SEQUENCE [LARGE SCALE GENOMIC DNA]</scope>
    <source>
        <strain evidence="3">JMC-PN-2008</strain>
    </source>
</reference>
<feature type="region of interest" description="Disordered" evidence="2">
    <location>
        <begin position="1"/>
        <end position="27"/>
    </location>
</feature>